<dbReference type="InterPro" id="IPR021893">
    <property type="entry name" value="ZMYM2-like_C"/>
</dbReference>
<dbReference type="Pfam" id="PF12012">
    <property type="entry name" value="DUF3504"/>
    <property type="match status" value="1"/>
</dbReference>
<evidence type="ECO:0000313" key="6">
    <source>
        <dbReference type="Proteomes" id="UP000001554"/>
    </source>
</evidence>
<dbReference type="PANTHER" id="PTHR46963:SF2">
    <property type="match status" value="1"/>
</dbReference>
<dbReference type="KEGG" id="bfo:118405472"/>
<evidence type="ECO:0000256" key="2">
    <source>
        <dbReference type="ARBA" id="ARBA00022553"/>
    </source>
</evidence>
<dbReference type="InterPro" id="IPR042838">
    <property type="entry name" value="KIAA1958"/>
</dbReference>
<evidence type="ECO:0000313" key="7">
    <source>
        <dbReference type="RefSeq" id="XP_035660867.1"/>
    </source>
</evidence>
<organism evidence="6 7">
    <name type="scientific">Branchiostoma floridae</name>
    <name type="common">Florida lancelet</name>
    <name type="synonym">Amphioxus</name>
    <dbReference type="NCBI Taxonomy" id="7739"/>
    <lineage>
        <taxon>Eukaryota</taxon>
        <taxon>Metazoa</taxon>
        <taxon>Chordata</taxon>
        <taxon>Cephalochordata</taxon>
        <taxon>Leptocardii</taxon>
        <taxon>Amphioxiformes</taxon>
        <taxon>Branchiostomatidae</taxon>
        <taxon>Branchiostoma</taxon>
    </lineage>
</organism>
<dbReference type="PANTHER" id="PTHR46963">
    <property type="entry name" value="SIMILAR TO RIKEN CDNA E130308A19"/>
    <property type="match status" value="1"/>
</dbReference>
<evidence type="ECO:0000256" key="3">
    <source>
        <dbReference type="ARBA" id="ARBA00022843"/>
    </source>
</evidence>
<name>A0A9J7HMD2_BRAFL</name>
<dbReference type="Proteomes" id="UP000001554">
    <property type="component" value="Chromosome 18"/>
</dbReference>
<reference evidence="7" key="2">
    <citation type="submission" date="2025-08" db="UniProtKB">
        <authorList>
            <consortium name="RefSeq"/>
        </authorList>
    </citation>
    <scope>IDENTIFICATION</scope>
    <source>
        <strain evidence="7">S238N-H82</strain>
        <tissue evidence="7">Testes</tissue>
    </source>
</reference>
<proteinExistence type="predicted"/>
<sequence length="288" mass="33394">MKRSILFQEYDSVSSSSYIDNEKNLNTKRKTEAEISHFVLFLEANGEERRPENMSEEDLDEMLGRFFIGIRKDSGEEYEPDSLTSKHRSIARYLKEKAYPAEIMTDRRFAHSRECLVAKRKSLKKEGKGSKPNRAEPLSAAQMKLLEKKRLIGPYNPESLISALWLNNTMLFGMRSRAEHCTMLWGDIEETTDSQGRSVLEYSERATKTRTGATSDSRPFRPRAYACPERPSPCPVNLYREYRKRRPMTQMHPTAHFYLGINQARKAGAEVWFVDGEEQNREHHAHHG</sequence>
<keyword evidence="6" id="KW-1185">Reference proteome</keyword>
<dbReference type="AlphaFoldDB" id="A0A9J7HMD2"/>
<protein>
    <submittedName>
        <fullName evidence="7">Uncharacterized protein LOC118405472</fullName>
    </submittedName>
</protein>
<evidence type="ECO:0000256" key="1">
    <source>
        <dbReference type="ARBA" id="ARBA00022499"/>
    </source>
</evidence>
<reference evidence="6" key="1">
    <citation type="journal article" date="2020" name="Nat. Ecol. Evol.">
        <title>Deeply conserved synteny resolves early events in vertebrate evolution.</title>
        <authorList>
            <person name="Simakov O."/>
            <person name="Marletaz F."/>
            <person name="Yue J.X."/>
            <person name="O'Connell B."/>
            <person name="Jenkins J."/>
            <person name="Brandt A."/>
            <person name="Calef R."/>
            <person name="Tung C.H."/>
            <person name="Huang T.K."/>
            <person name="Schmutz J."/>
            <person name="Satoh N."/>
            <person name="Yu J.K."/>
            <person name="Putnam N.H."/>
            <person name="Green R.E."/>
            <person name="Rokhsar D.S."/>
        </authorList>
    </citation>
    <scope>NUCLEOTIDE SEQUENCE [LARGE SCALE GENOMIC DNA]</scope>
    <source>
        <strain evidence="6">S238N-H82</strain>
    </source>
</reference>
<feature type="region of interest" description="Disordered" evidence="4">
    <location>
        <begin position="205"/>
        <end position="225"/>
    </location>
</feature>
<dbReference type="GeneID" id="118405472"/>
<feature type="domain" description="ZMYM2-like/QRICH1 C-terminal" evidence="5">
    <location>
        <begin position="146"/>
        <end position="274"/>
    </location>
</feature>
<keyword evidence="2" id="KW-0597">Phosphoprotein</keyword>
<keyword evidence="3" id="KW-0832">Ubl conjugation</keyword>
<dbReference type="RefSeq" id="XP_035660867.1">
    <property type="nucleotide sequence ID" value="XM_035804974.1"/>
</dbReference>
<dbReference type="OMA" id="RPENMSE"/>
<evidence type="ECO:0000256" key="4">
    <source>
        <dbReference type="SAM" id="MobiDB-lite"/>
    </source>
</evidence>
<dbReference type="OrthoDB" id="10002548at2759"/>
<gene>
    <name evidence="7" type="primary">LOC118405472</name>
</gene>
<evidence type="ECO:0000259" key="5">
    <source>
        <dbReference type="Pfam" id="PF12012"/>
    </source>
</evidence>
<accession>A0A9J7HMD2</accession>
<keyword evidence="1" id="KW-1017">Isopeptide bond</keyword>